<dbReference type="PANTHER" id="PTHR46098">
    <property type="entry name" value="TRNA (CYTOSINE(38)-C(5))-METHYLTRANSFERASE"/>
    <property type="match status" value="1"/>
</dbReference>
<evidence type="ECO:0000256" key="2">
    <source>
        <dbReference type="ARBA" id="ARBA00022679"/>
    </source>
</evidence>
<dbReference type="Gene3D" id="3.40.50.150">
    <property type="entry name" value="Vaccinia Virus protein VP39"/>
    <property type="match status" value="1"/>
</dbReference>
<keyword evidence="3" id="KW-0949">S-adenosyl-L-methionine</keyword>
<keyword evidence="2" id="KW-0808">Transferase</keyword>
<dbReference type="PROSITE" id="PS51679">
    <property type="entry name" value="SAM_MT_C5"/>
    <property type="match status" value="1"/>
</dbReference>
<feature type="compositionally biased region" description="Basic and acidic residues" evidence="4">
    <location>
        <begin position="1"/>
        <end position="12"/>
    </location>
</feature>
<dbReference type="EMBL" id="BART01030819">
    <property type="protein sequence ID" value="GAH07613.1"/>
    <property type="molecule type" value="Genomic_DNA"/>
</dbReference>
<organism evidence="5">
    <name type="scientific">marine sediment metagenome</name>
    <dbReference type="NCBI Taxonomy" id="412755"/>
    <lineage>
        <taxon>unclassified sequences</taxon>
        <taxon>metagenomes</taxon>
        <taxon>ecological metagenomes</taxon>
    </lineage>
</organism>
<dbReference type="CDD" id="cd00315">
    <property type="entry name" value="Cyt_C5_DNA_methylase"/>
    <property type="match status" value="1"/>
</dbReference>
<reference evidence="5" key="1">
    <citation type="journal article" date="2014" name="Front. Microbiol.">
        <title>High frequency of phylogenetically diverse reductive dehalogenase-homologous genes in deep subseafloor sedimentary metagenomes.</title>
        <authorList>
            <person name="Kawai M."/>
            <person name="Futagami T."/>
            <person name="Toyoda A."/>
            <person name="Takaki Y."/>
            <person name="Nishi S."/>
            <person name="Hori S."/>
            <person name="Arai W."/>
            <person name="Tsubouchi T."/>
            <person name="Morono Y."/>
            <person name="Uchiyama I."/>
            <person name="Ito T."/>
            <person name="Fujiyama A."/>
            <person name="Inagaki F."/>
            <person name="Takami H."/>
        </authorList>
    </citation>
    <scope>NUCLEOTIDE SEQUENCE</scope>
    <source>
        <strain evidence="5">Expedition CK06-06</strain>
    </source>
</reference>
<proteinExistence type="predicted"/>
<name>X1EG28_9ZZZZ</name>
<comment type="caution">
    <text evidence="5">The sequence shown here is derived from an EMBL/GenBank/DDBJ whole genome shotgun (WGS) entry which is preliminary data.</text>
</comment>
<evidence type="ECO:0000256" key="3">
    <source>
        <dbReference type="ARBA" id="ARBA00022691"/>
    </source>
</evidence>
<gene>
    <name evidence="5" type="ORF">S01H4_53685</name>
</gene>
<feature type="region of interest" description="Disordered" evidence="4">
    <location>
        <begin position="1"/>
        <end position="55"/>
    </location>
</feature>
<sequence length="235" mass="27104">VGYQAEREDKKAQNSTDPNERQQAGRHATVDSGGFLQGEEAEGIQDSPDTQKRQNRLESMGYLQPKDEEERGCGDIEAELHPRKQGGVPRFRCVWANDNDKYACQVYRKRFGHKELVEGDIREIDSDTIPDFELLTAGFPCQAFSVAGKRKGFQDTRGTLFFEICRILKAKKPRWFLFENVKGLLSHDKGHTFQVILSSLDELGFNVQWEMLNTKTFLPQNRERIFIFGIRRESR</sequence>
<dbReference type="InterPro" id="IPR001525">
    <property type="entry name" value="C5_MeTfrase"/>
</dbReference>
<dbReference type="PRINTS" id="PR00105">
    <property type="entry name" value="C5METTRFRASE"/>
</dbReference>
<evidence type="ECO:0000256" key="1">
    <source>
        <dbReference type="ARBA" id="ARBA00022603"/>
    </source>
</evidence>
<evidence type="ECO:0000313" key="5">
    <source>
        <dbReference type="EMBL" id="GAH07613.1"/>
    </source>
</evidence>
<dbReference type="InterPro" id="IPR018117">
    <property type="entry name" value="C5_DNA_meth_AS"/>
</dbReference>
<dbReference type="GO" id="GO:0032259">
    <property type="term" value="P:methylation"/>
    <property type="evidence" value="ECO:0007669"/>
    <property type="project" value="UniProtKB-KW"/>
</dbReference>
<dbReference type="GO" id="GO:0008168">
    <property type="term" value="F:methyltransferase activity"/>
    <property type="evidence" value="ECO:0007669"/>
    <property type="project" value="UniProtKB-KW"/>
</dbReference>
<protein>
    <recommendedName>
        <fullName evidence="6">DNA (cytosine-5-)-methyltransferase</fullName>
    </recommendedName>
</protein>
<dbReference type="InterPro" id="IPR029063">
    <property type="entry name" value="SAM-dependent_MTases_sf"/>
</dbReference>
<dbReference type="NCBIfam" id="TIGR00675">
    <property type="entry name" value="dcm"/>
    <property type="match status" value="1"/>
</dbReference>
<evidence type="ECO:0000256" key="4">
    <source>
        <dbReference type="SAM" id="MobiDB-lite"/>
    </source>
</evidence>
<dbReference type="AlphaFoldDB" id="X1EG28"/>
<accession>X1EG28</accession>
<evidence type="ECO:0008006" key="6">
    <source>
        <dbReference type="Google" id="ProtNLM"/>
    </source>
</evidence>
<dbReference type="PANTHER" id="PTHR46098:SF1">
    <property type="entry name" value="TRNA (CYTOSINE(38)-C(5))-METHYLTRANSFERASE"/>
    <property type="match status" value="1"/>
</dbReference>
<dbReference type="InterPro" id="IPR050750">
    <property type="entry name" value="C5-MTase"/>
</dbReference>
<dbReference type="Pfam" id="PF00145">
    <property type="entry name" value="DNA_methylase"/>
    <property type="match status" value="1"/>
</dbReference>
<keyword evidence="1" id="KW-0489">Methyltransferase</keyword>
<feature type="non-terminal residue" evidence="5">
    <location>
        <position position="1"/>
    </location>
</feature>
<dbReference type="PROSITE" id="PS00094">
    <property type="entry name" value="C5_MTASE_1"/>
    <property type="match status" value="1"/>
</dbReference>
<dbReference type="SUPFAM" id="SSF53335">
    <property type="entry name" value="S-adenosyl-L-methionine-dependent methyltransferases"/>
    <property type="match status" value="1"/>
</dbReference>